<dbReference type="InterPro" id="IPR048466">
    <property type="entry name" value="DNA_pol3_delta-like_C"/>
</dbReference>
<dbReference type="GO" id="GO:0003887">
    <property type="term" value="F:DNA-directed DNA polymerase activity"/>
    <property type="evidence" value="ECO:0007669"/>
    <property type="project" value="UniProtKB-KW"/>
</dbReference>
<dbReference type="GO" id="GO:0006261">
    <property type="term" value="P:DNA-templated DNA replication"/>
    <property type="evidence" value="ECO:0007669"/>
    <property type="project" value="TreeGrafter"/>
</dbReference>
<proteinExistence type="inferred from homology"/>
<dbReference type="GO" id="GO:0003677">
    <property type="term" value="F:DNA binding"/>
    <property type="evidence" value="ECO:0007669"/>
    <property type="project" value="InterPro"/>
</dbReference>
<dbReference type="AlphaFoldDB" id="A0A2M7R7G9"/>
<comment type="catalytic activity">
    <reaction evidence="8">
        <text>DNA(n) + a 2'-deoxyribonucleoside 5'-triphosphate = DNA(n+1) + diphosphate</text>
        <dbReference type="Rhea" id="RHEA:22508"/>
        <dbReference type="Rhea" id="RHEA-COMP:17339"/>
        <dbReference type="Rhea" id="RHEA-COMP:17340"/>
        <dbReference type="ChEBI" id="CHEBI:33019"/>
        <dbReference type="ChEBI" id="CHEBI:61560"/>
        <dbReference type="ChEBI" id="CHEBI:173112"/>
        <dbReference type="EC" id="2.7.7.7"/>
    </reaction>
</comment>
<evidence type="ECO:0000256" key="3">
    <source>
        <dbReference type="ARBA" id="ARBA00022679"/>
    </source>
</evidence>
<dbReference type="EC" id="2.7.7.7" evidence="1"/>
<evidence type="ECO:0000259" key="9">
    <source>
        <dbReference type="Pfam" id="PF06144"/>
    </source>
</evidence>
<evidence type="ECO:0000313" key="12">
    <source>
        <dbReference type="Proteomes" id="UP000230055"/>
    </source>
</evidence>
<dbReference type="SUPFAM" id="SSF52540">
    <property type="entry name" value="P-loop containing nucleoside triphosphate hydrolases"/>
    <property type="match status" value="1"/>
</dbReference>
<evidence type="ECO:0000256" key="1">
    <source>
        <dbReference type="ARBA" id="ARBA00012417"/>
    </source>
</evidence>
<dbReference type="Proteomes" id="UP000230055">
    <property type="component" value="Unassembled WGS sequence"/>
</dbReference>
<dbReference type="InterPro" id="IPR008921">
    <property type="entry name" value="DNA_pol3_clamp-load_cplx_C"/>
</dbReference>
<evidence type="ECO:0000256" key="8">
    <source>
        <dbReference type="ARBA" id="ARBA00049244"/>
    </source>
</evidence>
<organism evidence="11 12">
    <name type="scientific">Candidatus Nealsonbacteria bacterium CG_4_10_14_0_8_um_filter_35_10</name>
    <dbReference type="NCBI Taxonomy" id="1974683"/>
    <lineage>
        <taxon>Bacteria</taxon>
        <taxon>Candidatus Nealsoniibacteriota</taxon>
    </lineage>
</organism>
<dbReference type="InterPro" id="IPR027417">
    <property type="entry name" value="P-loop_NTPase"/>
</dbReference>
<dbReference type="NCBIfam" id="TIGR01128">
    <property type="entry name" value="holA"/>
    <property type="match status" value="1"/>
</dbReference>
<evidence type="ECO:0000256" key="7">
    <source>
        <dbReference type="ARBA" id="ARBA00034754"/>
    </source>
</evidence>
<evidence type="ECO:0000256" key="6">
    <source>
        <dbReference type="ARBA" id="ARBA00022932"/>
    </source>
</evidence>
<dbReference type="Pfam" id="PF06144">
    <property type="entry name" value="DNA_pol3_delta"/>
    <property type="match status" value="1"/>
</dbReference>
<keyword evidence="4" id="KW-0548">Nucleotidyltransferase</keyword>
<dbReference type="Gene3D" id="1.20.272.10">
    <property type="match status" value="1"/>
</dbReference>
<gene>
    <name evidence="11" type="primary">holA</name>
    <name evidence="11" type="ORF">COY72_01835</name>
</gene>
<accession>A0A2M7R7G9</accession>
<dbReference type="Pfam" id="PF21694">
    <property type="entry name" value="DNA_pol3_delta_C"/>
    <property type="match status" value="1"/>
</dbReference>
<evidence type="ECO:0000256" key="5">
    <source>
        <dbReference type="ARBA" id="ARBA00022705"/>
    </source>
</evidence>
<dbReference type="GO" id="GO:0009360">
    <property type="term" value="C:DNA polymerase III complex"/>
    <property type="evidence" value="ECO:0007669"/>
    <property type="project" value="InterPro"/>
</dbReference>
<dbReference type="Gene3D" id="3.40.50.300">
    <property type="entry name" value="P-loop containing nucleotide triphosphate hydrolases"/>
    <property type="match status" value="1"/>
</dbReference>
<feature type="domain" description="DNA polymerase III delta N-terminal" evidence="9">
    <location>
        <begin position="4"/>
        <end position="115"/>
    </location>
</feature>
<sequence>MIIFLYGPDTYRSKQKLNEIIEHYKKIHKSGLSLIFFDFKEDSFEDFRDAFKSFSMFKEKKLMVLKNLFFNSKIENDFLKNLREISRSKEIILIYEEEIDENTPLAKELKKEAKFQKFNLLEGIFLKNWVKREFQKYSARIEPEALNLLLDFVGNDLWQMENEIKKLVNYSPGKEIKRKDIELLVKPKIETDIFKTIDAIAAKNKRKALFLMKEHLEKGDSPAYLLAMINFQFRNLLIIKSSELRRELYTNDMRILSEKLKMHPYVIRKAIQQSKKFSLEELKKIYQKIFQVDLGIKTGKIDPETALDLLIAEI</sequence>
<comment type="similarity">
    <text evidence="7">Belongs to the DNA polymerase HolA subunit family.</text>
</comment>
<feature type="domain" description="DNA polymerase III delta subunit-like C-terminal" evidence="10">
    <location>
        <begin position="190"/>
        <end position="313"/>
    </location>
</feature>
<keyword evidence="5" id="KW-0235">DNA replication</keyword>
<name>A0A2M7R7G9_9BACT</name>
<dbReference type="Gene3D" id="1.10.8.60">
    <property type="match status" value="1"/>
</dbReference>
<dbReference type="PANTHER" id="PTHR34388:SF1">
    <property type="entry name" value="DNA POLYMERASE III SUBUNIT DELTA"/>
    <property type="match status" value="1"/>
</dbReference>
<keyword evidence="6" id="KW-0239">DNA-directed DNA polymerase</keyword>
<evidence type="ECO:0000259" key="10">
    <source>
        <dbReference type="Pfam" id="PF21694"/>
    </source>
</evidence>
<protein>
    <recommendedName>
        <fullName evidence="2">DNA polymerase III subunit delta</fullName>
        <ecNumber evidence="1">2.7.7.7</ecNumber>
    </recommendedName>
</protein>
<dbReference type="InterPro" id="IPR010372">
    <property type="entry name" value="DNA_pol3_delta_N"/>
</dbReference>
<dbReference type="EMBL" id="PFLX01000045">
    <property type="protein sequence ID" value="PIY90759.1"/>
    <property type="molecule type" value="Genomic_DNA"/>
</dbReference>
<comment type="caution">
    <text evidence="11">The sequence shown here is derived from an EMBL/GenBank/DDBJ whole genome shotgun (WGS) entry which is preliminary data.</text>
</comment>
<evidence type="ECO:0000256" key="2">
    <source>
        <dbReference type="ARBA" id="ARBA00017703"/>
    </source>
</evidence>
<dbReference type="SUPFAM" id="SSF48019">
    <property type="entry name" value="post-AAA+ oligomerization domain-like"/>
    <property type="match status" value="1"/>
</dbReference>
<reference evidence="12" key="1">
    <citation type="submission" date="2017-09" db="EMBL/GenBank/DDBJ databases">
        <title>Depth-based differentiation of microbial function through sediment-hosted aquifers and enrichment of novel symbionts in the deep terrestrial subsurface.</title>
        <authorList>
            <person name="Probst A.J."/>
            <person name="Ladd B."/>
            <person name="Jarett J.K."/>
            <person name="Geller-Mcgrath D.E."/>
            <person name="Sieber C.M.K."/>
            <person name="Emerson J.B."/>
            <person name="Anantharaman K."/>
            <person name="Thomas B.C."/>
            <person name="Malmstrom R."/>
            <person name="Stieglmeier M."/>
            <person name="Klingl A."/>
            <person name="Woyke T."/>
            <person name="Ryan C.M."/>
            <person name="Banfield J.F."/>
        </authorList>
    </citation>
    <scope>NUCLEOTIDE SEQUENCE [LARGE SCALE GENOMIC DNA]</scope>
</reference>
<evidence type="ECO:0000256" key="4">
    <source>
        <dbReference type="ARBA" id="ARBA00022695"/>
    </source>
</evidence>
<dbReference type="PANTHER" id="PTHR34388">
    <property type="entry name" value="DNA POLYMERASE III SUBUNIT DELTA"/>
    <property type="match status" value="1"/>
</dbReference>
<keyword evidence="3" id="KW-0808">Transferase</keyword>
<dbReference type="InterPro" id="IPR005790">
    <property type="entry name" value="DNA_polIII_delta"/>
</dbReference>
<evidence type="ECO:0000313" key="11">
    <source>
        <dbReference type="EMBL" id="PIY90759.1"/>
    </source>
</evidence>